<dbReference type="STRING" id="1333662.LPB303_00655"/>
<organism evidence="4 5">
    <name type="scientific">Polaribacter atrinae</name>
    <dbReference type="NCBI Taxonomy" id="1333662"/>
    <lineage>
        <taxon>Bacteria</taxon>
        <taxon>Pseudomonadati</taxon>
        <taxon>Bacteroidota</taxon>
        <taxon>Flavobacteriia</taxon>
        <taxon>Flavobacteriales</taxon>
        <taxon>Flavobacteriaceae</taxon>
    </lineage>
</organism>
<dbReference type="InterPro" id="IPR008969">
    <property type="entry name" value="CarboxyPept-like_regulatory"/>
</dbReference>
<dbReference type="Gene3D" id="2.40.170.20">
    <property type="entry name" value="TonB-dependent receptor, beta-barrel domain"/>
    <property type="match status" value="1"/>
</dbReference>
<dbReference type="RefSeq" id="WP_068447204.1">
    <property type="nucleotide sequence ID" value="NZ_CP150660.1"/>
</dbReference>
<keyword evidence="4" id="KW-0675">Receptor</keyword>
<dbReference type="Proteomes" id="UP000076923">
    <property type="component" value="Unassembled WGS sequence"/>
</dbReference>
<evidence type="ECO:0000256" key="1">
    <source>
        <dbReference type="ARBA" id="ARBA00004442"/>
    </source>
</evidence>
<dbReference type="SUPFAM" id="SSF49464">
    <property type="entry name" value="Carboxypeptidase regulatory domain-like"/>
    <property type="match status" value="1"/>
</dbReference>
<evidence type="ECO:0000313" key="4">
    <source>
        <dbReference type="EMBL" id="OAD46861.1"/>
    </source>
</evidence>
<dbReference type="GO" id="GO:0009279">
    <property type="term" value="C:cell outer membrane"/>
    <property type="evidence" value="ECO:0007669"/>
    <property type="project" value="UniProtKB-SubCell"/>
</dbReference>
<dbReference type="Pfam" id="PF13715">
    <property type="entry name" value="CarbopepD_reg_2"/>
    <property type="match status" value="1"/>
</dbReference>
<reference evidence="4 5" key="1">
    <citation type="submission" date="2016-02" db="EMBL/GenBank/DDBJ databases">
        <title>Draft genome sequence of Polaribacter atrinae KACC17473.</title>
        <authorList>
            <person name="Shin S.-K."/>
            <person name="Yi H."/>
        </authorList>
    </citation>
    <scope>NUCLEOTIDE SEQUENCE [LARGE SCALE GENOMIC DNA]</scope>
    <source>
        <strain evidence="4 5">KACC 17473</strain>
    </source>
</reference>
<comment type="caution">
    <text evidence="4">The sequence shown here is derived from an EMBL/GenBank/DDBJ whole genome shotgun (WGS) entry which is preliminary data.</text>
</comment>
<sequence>MKKIVMATCLLLASFIEVNGQSIVTGIVLENNSKKPIKGVLVTLKSTAISQTTDLKGNFILKNFQNGKAILELKLVGYETQNIPIELFGETLDLGKIFLYKEVVENQDLSLITLTDDELNDDASSADNISGLLQASKDIFLRTAAYEFSSSFFKIKGLDSGNGKVLINGIEMNKIYDGRAQWGNWGGLNDVLRNQEFRNGLTPSDVTFGGLLGATNMNTRASEQRPGLRFSYSSSNRSYQHRMMATYSSGMLKNNWAFTFSGSRRVGNEGFNDATSYNAYSFFASIEKKLNDKSSINFTGIFTPNRRGKSSPNTQEVYDLKGIKYNDYWGFLNGNKTNSRIKEVSEPILMLNHYWNLSEKTSINTNVAYQFGRIGNSRIDYNGGANPSAAYYQKLPSYFLRYDDFEGAYDAENNFINDGQINWNQIFDANRTNNDSGLENAYVLYEDRNDDNQFTINSILNTEVNNHISVNGKVEYKQLRSHNFATVIDVLGGDGYLDIDPFGATEEEKQNDLLNPNRIVGKGDVFKYNFNLNTTIIAAFTQAQFRYNKTDFYAALNVSSTTHQREGLYKNGSFSENSLGMSELQKFMNYGFKTGVTYKITGRHLIDINAAYITTAPTTRNTFSNSRENNNVVLDLQSEKTLSTDISYVFRSPIITSKVTAYYTSIKDATEISFYFADGVGGDNTAFVQEILSGISKKHLGLEVGLEAQVTSTLNLKGAAAIGQFTYDNNPNLYLTTEADTESLSAGFVNGFKDFGTTNLQNYKLAAGPQNAYSVGFEYRDPSYWWGGATLNFFSNTFIDISPLNRSRNFYTDDDGLPFLEYDNEVAKELLIQEKFDDYSVVNLVGGKSFLINGYYISVFATVNNLLNKTYKSGGFEQGRNANYRQLLEDKSLDKPVFGNKYWYGRGATYFMNVSVSF</sequence>
<gene>
    <name evidence="4" type="ORF">LPB303_00655</name>
</gene>
<comment type="subcellular location">
    <subcellularLocation>
        <location evidence="1">Cell outer membrane</location>
    </subcellularLocation>
</comment>
<dbReference type="InterPro" id="IPR036942">
    <property type="entry name" value="Beta-barrel_TonB_sf"/>
</dbReference>
<dbReference type="OrthoDB" id="1453181at2"/>
<keyword evidence="2" id="KW-0472">Membrane</keyword>
<evidence type="ECO:0000256" key="3">
    <source>
        <dbReference type="ARBA" id="ARBA00023237"/>
    </source>
</evidence>
<accession>A0A176TGT7</accession>
<dbReference type="AlphaFoldDB" id="A0A176TGT7"/>
<dbReference type="Gene3D" id="2.60.40.1120">
    <property type="entry name" value="Carboxypeptidase-like, regulatory domain"/>
    <property type="match status" value="1"/>
</dbReference>
<protein>
    <submittedName>
        <fullName evidence="4">TonB-dependent receptor</fullName>
    </submittedName>
</protein>
<keyword evidence="3" id="KW-0998">Cell outer membrane</keyword>
<name>A0A176TGT7_9FLAO</name>
<dbReference type="SUPFAM" id="SSF56935">
    <property type="entry name" value="Porins"/>
    <property type="match status" value="1"/>
</dbReference>
<evidence type="ECO:0000313" key="5">
    <source>
        <dbReference type="Proteomes" id="UP000076923"/>
    </source>
</evidence>
<evidence type="ECO:0000256" key="2">
    <source>
        <dbReference type="ARBA" id="ARBA00023136"/>
    </source>
</evidence>
<keyword evidence="5" id="KW-1185">Reference proteome</keyword>
<dbReference type="EMBL" id="LVWE01000001">
    <property type="protein sequence ID" value="OAD46861.1"/>
    <property type="molecule type" value="Genomic_DNA"/>
</dbReference>
<proteinExistence type="predicted"/>